<accession>A0A136LZ27</accession>
<protein>
    <submittedName>
        <fullName evidence="3">Uncharacterized protein</fullName>
    </submittedName>
</protein>
<keyword evidence="2" id="KW-0472">Membrane</keyword>
<feature type="transmembrane region" description="Helical" evidence="2">
    <location>
        <begin position="6"/>
        <end position="25"/>
    </location>
</feature>
<dbReference type="AlphaFoldDB" id="A0A136LZ27"/>
<feature type="compositionally biased region" description="Polar residues" evidence="1">
    <location>
        <begin position="91"/>
        <end position="108"/>
    </location>
</feature>
<gene>
    <name evidence="3" type="ORF">TR69_WS6001000926</name>
</gene>
<feature type="region of interest" description="Disordered" evidence="1">
    <location>
        <begin position="74"/>
        <end position="108"/>
    </location>
</feature>
<comment type="caution">
    <text evidence="3">The sequence shown here is derived from an EMBL/GenBank/DDBJ whole genome shotgun (WGS) entry which is preliminary data.</text>
</comment>
<proteinExistence type="predicted"/>
<keyword evidence="2" id="KW-1133">Transmembrane helix</keyword>
<evidence type="ECO:0000313" key="4">
    <source>
        <dbReference type="Proteomes" id="UP000070457"/>
    </source>
</evidence>
<sequence>MSKSWITLIAVAIVTMFGIIGFEFYQSLSGANAEFEKRITNLDIRSDLGTDVLESVRILRNGLIIRDEQLDQDFVPTPTPAGGDDIFNDPFTFQTDTPADTTDPFSGT</sequence>
<dbReference type="STRING" id="1617426.TR69_WS6001000926"/>
<evidence type="ECO:0000256" key="2">
    <source>
        <dbReference type="SAM" id="Phobius"/>
    </source>
</evidence>
<organism evidence="3 4">
    <name type="scientific">candidate division WS6 bacterium OLB20</name>
    <dbReference type="NCBI Taxonomy" id="1617426"/>
    <lineage>
        <taxon>Bacteria</taxon>
        <taxon>Candidatus Dojkabacteria</taxon>
    </lineage>
</organism>
<keyword evidence="2" id="KW-0812">Transmembrane</keyword>
<dbReference type="EMBL" id="JYNZ01000003">
    <property type="protein sequence ID" value="KXK26903.1"/>
    <property type="molecule type" value="Genomic_DNA"/>
</dbReference>
<reference evidence="3 4" key="1">
    <citation type="submission" date="2015-02" db="EMBL/GenBank/DDBJ databases">
        <title>Improved understanding of the partial-nitritation anammox process through 23 genomes representing the majority of the microbial community.</title>
        <authorList>
            <person name="Speth D.R."/>
            <person name="In T Zandt M."/>
            <person name="Guerrero Cruz S."/>
            <person name="Jetten M.S."/>
            <person name="Dutilh B.E."/>
        </authorList>
    </citation>
    <scope>NUCLEOTIDE SEQUENCE [LARGE SCALE GENOMIC DNA]</scope>
    <source>
        <strain evidence="3">OLB20</strain>
    </source>
</reference>
<dbReference type="Proteomes" id="UP000070457">
    <property type="component" value="Unassembled WGS sequence"/>
</dbReference>
<name>A0A136LZ27_9BACT</name>
<evidence type="ECO:0000256" key="1">
    <source>
        <dbReference type="SAM" id="MobiDB-lite"/>
    </source>
</evidence>
<evidence type="ECO:0000313" key="3">
    <source>
        <dbReference type="EMBL" id="KXK26903.1"/>
    </source>
</evidence>